<protein>
    <recommendedName>
        <fullName evidence="1">ELMO domain-containing protein</fullName>
    </recommendedName>
</protein>
<feature type="domain" description="ELMO" evidence="1">
    <location>
        <begin position="111"/>
        <end position="267"/>
    </location>
</feature>
<dbReference type="AlphaFoldDB" id="A0AA88Y7X4"/>
<comment type="caution">
    <text evidence="2">The sequence shown here is derived from an EMBL/GenBank/DDBJ whole genome shotgun (WGS) entry which is preliminary data.</text>
</comment>
<evidence type="ECO:0000313" key="3">
    <source>
        <dbReference type="Proteomes" id="UP001186944"/>
    </source>
</evidence>
<dbReference type="Proteomes" id="UP001186944">
    <property type="component" value="Unassembled WGS sequence"/>
</dbReference>
<name>A0AA88Y7X4_PINIB</name>
<proteinExistence type="predicted"/>
<dbReference type="InterPro" id="IPR006816">
    <property type="entry name" value="ELMO_dom"/>
</dbReference>
<accession>A0AA88Y7X4</accession>
<dbReference type="PROSITE" id="PS51335">
    <property type="entry name" value="ELMO"/>
    <property type="match status" value="1"/>
</dbReference>
<dbReference type="InterPro" id="IPR050868">
    <property type="entry name" value="ELMO_domain-containing"/>
</dbReference>
<dbReference type="GO" id="GO:0005096">
    <property type="term" value="F:GTPase activator activity"/>
    <property type="evidence" value="ECO:0007669"/>
    <property type="project" value="TreeGrafter"/>
</dbReference>
<dbReference type="Pfam" id="PF04727">
    <property type="entry name" value="ELMO_CED12"/>
    <property type="match status" value="1"/>
</dbReference>
<sequence length="285" mass="33763">MWKWFLRKVTGKCELLRITLQEPRGAARTKAVERSLRLSNVTYIKQLQEEEDVDAMSVSKEIMLIKGIVPEVHTLFKTDLKLCIRQICGYRRLKGEVEQMRITKYSSEDPEHEFNLMKLWTLLMPNTTLKSRITRQWTEIGFQGDDPKTDFRGMGMLGLNQLLYFSIKYPDVSQSLLHQSHHPKFGFSYAIVGINLTSICYEALTKGILRSHFYNVSDERPLLQDFHEVYCYVFYTFVKFWFSEEPKDIMEFGRLRDKYKRKLFSRLKSEPRVVLVQDFQKKVDV</sequence>
<keyword evidence="3" id="KW-1185">Reference proteome</keyword>
<reference evidence="2" key="1">
    <citation type="submission" date="2019-08" db="EMBL/GenBank/DDBJ databases">
        <title>The improved chromosome-level genome for the pearl oyster Pinctada fucata martensii using PacBio sequencing and Hi-C.</title>
        <authorList>
            <person name="Zheng Z."/>
        </authorList>
    </citation>
    <scope>NUCLEOTIDE SEQUENCE</scope>
    <source>
        <strain evidence="2">ZZ-2019</strain>
        <tissue evidence="2">Adductor muscle</tissue>
    </source>
</reference>
<dbReference type="PANTHER" id="PTHR12771:SF51">
    <property type="entry name" value="LD01482P"/>
    <property type="match status" value="1"/>
</dbReference>
<gene>
    <name evidence="2" type="ORF">FSP39_008522</name>
</gene>
<evidence type="ECO:0000259" key="1">
    <source>
        <dbReference type="PROSITE" id="PS51335"/>
    </source>
</evidence>
<organism evidence="2 3">
    <name type="scientific">Pinctada imbricata</name>
    <name type="common">Atlantic pearl-oyster</name>
    <name type="synonym">Pinctada martensii</name>
    <dbReference type="NCBI Taxonomy" id="66713"/>
    <lineage>
        <taxon>Eukaryota</taxon>
        <taxon>Metazoa</taxon>
        <taxon>Spiralia</taxon>
        <taxon>Lophotrochozoa</taxon>
        <taxon>Mollusca</taxon>
        <taxon>Bivalvia</taxon>
        <taxon>Autobranchia</taxon>
        <taxon>Pteriomorphia</taxon>
        <taxon>Pterioida</taxon>
        <taxon>Pterioidea</taxon>
        <taxon>Pteriidae</taxon>
        <taxon>Pinctada</taxon>
    </lineage>
</organism>
<dbReference type="EMBL" id="VSWD01000006">
    <property type="protein sequence ID" value="KAK3099717.1"/>
    <property type="molecule type" value="Genomic_DNA"/>
</dbReference>
<dbReference type="PANTHER" id="PTHR12771">
    <property type="entry name" value="ENGULFMENT AND CELL MOTILITY"/>
    <property type="match status" value="1"/>
</dbReference>
<evidence type="ECO:0000313" key="2">
    <source>
        <dbReference type="EMBL" id="KAK3099717.1"/>
    </source>
</evidence>